<dbReference type="Pfam" id="PF13560">
    <property type="entry name" value="HTH_31"/>
    <property type="match status" value="1"/>
</dbReference>
<keyword evidence="4" id="KW-1185">Reference proteome</keyword>
<dbReference type="Proteomes" id="UP000198923">
    <property type="component" value="Unassembled WGS sequence"/>
</dbReference>
<feature type="domain" description="HTH cro/C1-type" evidence="2">
    <location>
        <begin position="22"/>
        <end position="76"/>
    </location>
</feature>
<dbReference type="GO" id="GO:0003677">
    <property type="term" value="F:DNA binding"/>
    <property type="evidence" value="ECO:0007669"/>
    <property type="project" value="InterPro"/>
</dbReference>
<dbReference type="AlphaFoldDB" id="A0A1G8HF61"/>
<dbReference type="InterPro" id="IPR001387">
    <property type="entry name" value="Cro/C1-type_HTH"/>
</dbReference>
<name>A0A1G8HF61_9ACTN</name>
<evidence type="ECO:0000313" key="3">
    <source>
        <dbReference type="EMBL" id="SDI05272.1"/>
    </source>
</evidence>
<gene>
    <name evidence="3" type="ORF">SAMN05421505_1325</name>
</gene>
<evidence type="ECO:0000313" key="4">
    <source>
        <dbReference type="Proteomes" id="UP000198923"/>
    </source>
</evidence>
<organism evidence="3 4">
    <name type="scientific">Sinosporangium album</name>
    <dbReference type="NCBI Taxonomy" id="504805"/>
    <lineage>
        <taxon>Bacteria</taxon>
        <taxon>Bacillati</taxon>
        <taxon>Actinomycetota</taxon>
        <taxon>Actinomycetes</taxon>
        <taxon>Streptosporangiales</taxon>
        <taxon>Streptosporangiaceae</taxon>
        <taxon>Sinosporangium</taxon>
    </lineage>
</organism>
<reference evidence="3 4" key="1">
    <citation type="submission" date="2016-10" db="EMBL/GenBank/DDBJ databases">
        <authorList>
            <person name="de Groot N.N."/>
        </authorList>
    </citation>
    <scope>NUCLEOTIDE SEQUENCE [LARGE SCALE GENOMIC DNA]</scope>
    <source>
        <strain evidence="3 4">CPCC 201354</strain>
    </source>
</reference>
<dbReference type="InterPro" id="IPR010982">
    <property type="entry name" value="Lambda_DNA-bd_dom_sf"/>
</dbReference>
<accession>A0A1G8HF61</accession>
<sequence>MTEIPNSGSEDTAPWVELGEQLRMWRSATGMSLRDLGAAVHMDWAHIGRMERGQRKIPGWVVGRLEEALGTSGALRVKWEEANRKSGTESRDKDISADRQEGNPIDMDALRRTLVMGVAGMSAAAALPIRELEQLRGIVDTTLGTPRLDDWHERVWEYAVRFASDPMDHLVRDLGTDILAVHEQMQSAPGDQVSNWLAVNAHLTEFMARAIGSAGHIQEARGWWATARQAAHNSGDPDIVSRVYSNDGMHCLYHKRPQVAIARARVALESCQGRPTRNATSACAVLAQANAVLGNAAAAQSWLHKHADIFKHLPDEVKAERLTAGGYPEAAVLHTRSYVFTHLGKETEGRRAQELALAAYDPGDTRQIALVSLHQAMLSVRLGDVTEGVEHARLVTQGMAPALLTTFVASMATDVLRSIPPKHRTQPEALELKKILTLPRGASSLSV</sequence>
<protein>
    <submittedName>
        <fullName evidence="3">Transcriptional regulator, contains XRE-family HTH domain</fullName>
    </submittedName>
</protein>
<dbReference type="CDD" id="cd00093">
    <property type="entry name" value="HTH_XRE"/>
    <property type="match status" value="1"/>
</dbReference>
<proteinExistence type="predicted"/>
<dbReference type="SMART" id="SM00530">
    <property type="entry name" value="HTH_XRE"/>
    <property type="match status" value="1"/>
</dbReference>
<dbReference type="Gene3D" id="1.10.260.40">
    <property type="entry name" value="lambda repressor-like DNA-binding domains"/>
    <property type="match status" value="1"/>
</dbReference>
<feature type="region of interest" description="Disordered" evidence="1">
    <location>
        <begin position="80"/>
        <end position="102"/>
    </location>
</feature>
<evidence type="ECO:0000259" key="2">
    <source>
        <dbReference type="PROSITE" id="PS50943"/>
    </source>
</evidence>
<dbReference type="EMBL" id="FNCN01000032">
    <property type="protein sequence ID" value="SDI05272.1"/>
    <property type="molecule type" value="Genomic_DNA"/>
</dbReference>
<dbReference type="SUPFAM" id="SSF47413">
    <property type="entry name" value="lambda repressor-like DNA-binding domains"/>
    <property type="match status" value="1"/>
</dbReference>
<evidence type="ECO:0000256" key="1">
    <source>
        <dbReference type="SAM" id="MobiDB-lite"/>
    </source>
</evidence>
<dbReference type="PROSITE" id="PS50943">
    <property type="entry name" value="HTH_CROC1"/>
    <property type="match status" value="1"/>
</dbReference>
<feature type="compositionally biased region" description="Basic and acidic residues" evidence="1">
    <location>
        <begin position="80"/>
        <end position="101"/>
    </location>
</feature>
<dbReference type="OrthoDB" id="3213425at2"/>